<dbReference type="AlphaFoldDB" id="A0A5B0PQ16"/>
<comment type="caution">
    <text evidence="1">The sequence shown here is derived from an EMBL/GenBank/DDBJ whole genome shotgun (WGS) entry which is preliminary data.</text>
</comment>
<evidence type="ECO:0000313" key="2">
    <source>
        <dbReference type="Proteomes" id="UP000325313"/>
    </source>
</evidence>
<gene>
    <name evidence="1" type="ORF">PGTUg99_012614</name>
</gene>
<sequence length="124" mass="14175">RPQEYWLSGTYSTRLRFPEQFFDALWPFEQSNEHVRVPHPGQVYFDSLARHCSHVFDRAGGDLLNSNLTLLRILKLKPPPQNSISAVFSQNPTPPTSCFDHMSHPDLQQGQLIKQLPLTSTFGV</sequence>
<reference evidence="1 2" key="1">
    <citation type="submission" date="2019-05" db="EMBL/GenBank/DDBJ databases">
        <title>Emergence of the Ug99 lineage of the wheat stem rust pathogen through somatic hybridization.</title>
        <authorList>
            <person name="Li F."/>
            <person name="Upadhyaya N.M."/>
            <person name="Sperschneider J."/>
            <person name="Matny O."/>
            <person name="Nguyen-Phuc H."/>
            <person name="Mago R."/>
            <person name="Raley C."/>
            <person name="Miller M.E."/>
            <person name="Silverstein K.A.T."/>
            <person name="Henningsen E."/>
            <person name="Hirsch C.D."/>
            <person name="Visser B."/>
            <person name="Pretorius Z.A."/>
            <person name="Steffenson B.J."/>
            <person name="Schwessinger B."/>
            <person name="Dodds P.N."/>
            <person name="Figueroa M."/>
        </authorList>
    </citation>
    <scope>NUCLEOTIDE SEQUENCE [LARGE SCALE GENOMIC DNA]</scope>
    <source>
        <strain evidence="1 2">Ug99</strain>
    </source>
</reference>
<accession>A0A5B0PQ16</accession>
<dbReference type="EMBL" id="VDEP01000316">
    <property type="protein sequence ID" value="KAA1103797.1"/>
    <property type="molecule type" value="Genomic_DNA"/>
</dbReference>
<feature type="non-terminal residue" evidence="1">
    <location>
        <position position="1"/>
    </location>
</feature>
<name>A0A5B0PQ16_PUCGR</name>
<proteinExistence type="predicted"/>
<evidence type="ECO:0000313" key="1">
    <source>
        <dbReference type="EMBL" id="KAA1103797.1"/>
    </source>
</evidence>
<organism evidence="1 2">
    <name type="scientific">Puccinia graminis f. sp. tritici</name>
    <dbReference type="NCBI Taxonomy" id="56615"/>
    <lineage>
        <taxon>Eukaryota</taxon>
        <taxon>Fungi</taxon>
        <taxon>Dikarya</taxon>
        <taxon>Basidiomycota</taxon>
        <taxon>Pucciniomycotina</taxon>
        <taxon>Pucciniomycetes</taxon>
        <taxon>Pucciniales</taxon>
        <taxon>Pucciniaceae</taxon>
        <taxon>Puccinia</taxon>
    </lineage>
</organism>
<protein>
    <submittedName>
        <fullName evidence="1">Uncharacterized protein</fullName>
    </submittedName>
</protein>
<dbReference type="Proteomes" id="UP000325313">
    <property type="component" value="Unassembled WGS sequence"/>
</dbReference>